<proteinExistence type="predicted"/>
<keyword evidence="1" id="KW-0378">Hydrolase</keyword>
<comment type="caution">
    <text evidence="1">The sequence shown here is derived from an EMBL/GenBank/DDBJ whole genome shotgun (WGS) entry which is preliminary data.</text>
</comment>
<sequence length="119" mass="12914">MNSLNANGTDLAYESSGEETDEAILLISGLGTQMIRWRSSFCGMLAKQGYRVIRFDNRDAGRSADFSHLGLPGYSSLMRQVTAGSRPNVPYTLADMANDAIGLLDALSIRQAHIVGRSM</sequence>
<evidence type="ECO:0000313" key="1">
    <source>
        <dbReference type="EMBL" id="GAN79486.1"/>
    </source>
</evidence>
<dbReference type="EMBL" id="BANC01000021">
    <property type="protein sequence ID" value="GAN79486.1"/>
    <property type="molecule type" value="Genomic_DNA"/>
</dbReference>
<dbReference type="GO" id="GO:0046503">
    <property type="term" value="P:glycerolipid catabolic process"/>
    <property type="evidence" value="ECO:0007669"/>
    <property type="project" value="TreeGrafter"/>
</dbReference>
<organism evidence="1 2">
    <name type="scientific">Acidocella aminolytica 101 = DSM 11237</name>
    <dbReference type="NCBI Taxonomy" id="1120923"/>
    <lineage>
        <taxon>Bacteria</taxon>
        <taxon>Pseudomonadati</taxon>
        <taxon>Pseudomonadota</taxon>
        <taxon>Alphaproteobacteria</taxon>
        <taxon>Acetobacterales</taxon>
        <taxon>Acidocellaceae</taxon>
        <taxon>Acidocella</taxon>
    </lineage>
</organism>
<dbReference type="STRING" id="1120923.SAMN02746095_00573"/>
<dbReference type="SUPFAM" id="SSF53474">
    <property type="entry name" value="alpha/beta-Hydrolases"/>
    <property type="match status" value="1"/>
</dbReference>
<dbReference type="RefSeq" id="WP_052948307.1">
    <property type="nucleotide sequence ID" value="NZ_BANC01000021.1"/>
</dbReference>
<dbReference type="PANTHER" id="PTHR43433">
    <property type="entry name" value="HYDROLASE, ALPHA/BETA FOLD FAMILY PROTEIN"/>
    <property type="match status" value="1"/>
</dbReference>
<dbReference type="GO" id="GO:0004806">
    <property type="term" value="F:triacylglycerol lipase activity"/>
    <property type="evidence" value="ECO:0007669"/>
    <property type="project" value="TreeGrafter"/>
</dbReference>
<dbReference type="PANTHER" id="PTHR43433:SF5">
    <property type="entry name" value="AB HYDROLASE-1 DOMAIN-CONTAINING PROTEIN"/>
    <property type="match status" value="1"/>
</dbReference>
<protein>
    <submittedName>
        <fullName evidence="1">Hydrolase alpha/beta</fullName>
    </submittedName>
</protein>
<dbReference type="Proteomes" id="UP000032668">
    <property type="component" value="Unassembled WGS sequence"/>
</dbReference>
<keyword evidence="2" id="KW-1185">Reference proteome</keyword>
<dbReference type="InterPro" id="IPR050471">
    <property type="entry name" value="AB_hydrolase"/>
</dbReference>
<accession>A0A0D6PDQ5</accession>
<gene>
    <name evidence="1" type="ORF">Aam_021_074</name>
</gene>
<dbReference type="OrthoDB" id="9804723at2"/>
<dbReference type="InterPro" id="IPR029058">
    <property type="entry name" value="AB_hydrolase_fold"/>
</dbReference>
<reference evidence="1 2" key="1">
    <citation type="submission" date="2012-11" db="EMBL/GenBank/DDBJ databases">
        <title>Whole genome sequence of Acidocella aminolytica 101 = DSM 11237.</title>
        <authorList>
            <person name="Azuma Y."/>
            <person name="Higashiura N."/>
            <person name="Hirakawa H."/>
            <person name="Matsushita K."/>
        </authorList>
    </citation>
    <scope>NUCLEOTIDE SEQUENCE [LARGE SCALE GENOMIC DNA]</scope>
    <source>
        <strain evidence="2">101 / DSM 11237</strain>
    </source>
</reference>
<name>A0A0D6PDQ5_9PROT</name>
<dbReference type="Gene3D" id="3.40.50.1820">
    <property type="entry name" value="alpha/beta hydrolase"/>
    <property type="match status" value="1"/>
</dbReference>
<dbReference type="AlphaFoldDB" id="A0A0D6PDQ5"/>
<evidence type="ECO:0000313" key="2">
    <source>
        <dbReference type="Proteomes" id="UP000032668"/>
    </source>
</evidence>